<keyword evidence="6" id="KW-1185">Reference proteome</keyword>
<feature type="region of interest" description="Disordered" evidence="2">
    <location>
        <begin position="191"/>
        <end position="210"/>
    </location>
</feature>
<keyword evidence="3" id="KW-0732">Signal</keyword>
<proteinExistence type="inferred from homology"/>
<evidence type="ECO:0000256" key="2">
    <source>
        <dbReference type="SAM" id="MobiDB-lite"/>
    </source>
</evidence>
<dbReference type="SUPFAM" id="SSF53955">
    <property type="entry name" value="Lysozyme-like"/>
    <property type="match status" value="1"/>
</dbReference>
<evidence type="ECO:0000313" key="5">
    <source>
        <dbReference type="EMBL" id="MBW6533006.1"/>
    </source>
</evidence>
<evidence type="ECO:0000259" key="4">
    <source>
        <dbReference type="Pfam" id="PF01464"/>
    </source>
</evidence>
<comment type="similarity">
    <text evidence="1">Belongs to the virb1 family.</text>
</comment>
<reference evidence="5 6" key="1">
    <citation type="submission" date="2021-07" db="EMBL/GenBank/DDBJ databases">
        <title>Sphingomonas sp.</title>
        <authorList>
            <person name="Feng G."/>
            <person name="Li J."/>
            <person name="Pan M."/>
        </authorList>
    </citation>
    <scope>NUCLEOTIDE SEQUENCE [LARGE SCALE GENOMIC DNA]</scope>
    <source>
        <strain evidence="5 6">RRHST34</strain>
    </source>
</reference>
<dbReference type="EMBL" id="JAHXZN010000012">
    <property type="protein sequence ID" value="MBW6533006.1"/>
    <property type="molecule type" value="Genomic_DNA"/>
</dbReference>
<dbReference type="Gene3D" id="1.10.530.10">
    <property type="match status" value="1"/>
</dbReference>
<feature type="chain" id="PRO_5047291586" evidence="3">
    <location>
        <begin position="23"/>
        <end position="229"/>
    </location>
</feature>
<dbReference type="Proteomes" id="UP000759103">
    <property type="component" value="Unassembled WGS sequence"/>
</dbReference>
<protein>
    <submittedName>
        <fullName evidence="5">Lytic transglycosylase domain-containing protein</fullName>
    </submittedName>
</protein>
<evidence type="ECO:0000313" key="6">
    <source>
        <dbReference type="Proteomes" id="UP000759103"/>
    </source>
</evidence>
<organism evidence="5 6">
    <name type="scientific">Sphingomonas citri</name>
    <dbReference type="NCBI Taxonomy" id="2862499"/>
    <lineage>
        <taxon>Bacteria</taxon>
        <taxon>Pseudomonadati</taxon>
        <taxon>Pseudomonadota</taxon>
        <taxon>Alphaproteobacteria</taxon>
        <taxon>Sphingomonadales</taxon>
        <taxon>Sphingomonadaceae</taxon>
        <taxon>Sphingomonas</taxon>
    </lineage>
</organism>
<dbReference type="InterPro" id="IPR008258">
    <property type="entry name" value="Transglycosylase_SLT_dom_1"/>
</dbReference>
<feature type="signal peptide" evidence="3">
    <location>
        <begin position="1"/>
        <end position="22"/>
    </location>
</feature>
<dbReference type="Pfam" id="PF01464">
    <property type="entry name" value="SLT"/>
    <property type="match status" value="1"/>
</dbReference>
<gene>
    <name evidence="5" type="ORF">KZ820_19865</name>
</gene>
<feature type="domain" description="Transglycosylase SLT" evidence="4">
    <location>
        <begin position="12"/>
        <end position="142"/>
    </location>
</feature>
<dbReference type="CDD" id="cd16892">
    <property type="entry name" value="LT_VirB1-like"/>
    <property type="match status" value="1"/>
</dbReference>
<dbReference type="InterPro" id="IPR023346">
    <property type="entry name" value="Lysozyme-like_dom_sf"/>
</dbReference>
<dbReference type="RefSeq" id="WP_219750565.1">
    <property type="nucleotide sequence ID" value="NZ_JAHXZN010000012.1"/>
</dbReference>
<sequence>MTLPAAVIMGLAAQCAPSVAPATIAAIVQTESRGFELAVGVNGIARQPAPASSVAQAVQTARYYVGKGYSVDLGLGQINSRNMKALGLTWDNVFDPCTNIAAAGAVLSGNYRSVRAGLHPQRALRIALSMYNTGSQSRGFSNGYVGKVVGNAGVSDGIRPVAVRVSAFTGATDTGEGTSAAAQLAALVEENTSAAGQRQAAPSPPPPSWDVFARAEYERARLAGEGENR</sequence>
<name>A0ABS7BTS5_9SPHN</name>
<evidence type="ECO:0000256" key="1">
    <source>
        <dbReference type="ARBA" id="ARBA00009387"/>
    </source>
</evidence>
<evidence type="ECO:0000256" key="3">
    <source>
        <dbReference type="SAM" id="SignalP"/>
    </source>
</evidence>
<accession>A0ABS7BTS5</accession>
<comment type="caution">
    <text evidence="5">The sequence shown here is derived from an EMBL/GenBank/DDBJ whole genome shotgun (WGS) entry which is preliminary data.</text>
</comment>